<dbReference type="EMBL" id="JANPWB010000007">
    <property type="protein sequence ID" value="KAJ1171212.1"/>
    <property type="molecule type" value="Genomic_DNA"/>
</dbReference>
<name>A0AAV7T5G4_PLEWA</name>
<organism evidence="1 2">
    <name type="scientific">Pleurodeles waltl</name>
    <name type="common">Iberian ribbed newt</name>
    <dbReference type="NCBI Taxonomy" id="8319"/>
    <lineage>
        <taxon>Eukaryota</taxon>
        <taxon>Metazoa</taxon>
        <taxon>Chordata</taxon>
        <taxon>Craniata</taxon>
        <taxon>Vertebrata</taxon>
        <taxon>Euteleostomi</taxon>
        <taxon>Amphibia</taxon>
        <taxon>Batrachia</taxon>
        <taxon>Caudata</taxon>
        <taxon>Salamandroidea</taxon>
        <taxon>Salamandridae</taxon>
        <taxon>Pleurodelinae</taxon>
        <taxon>Pleurodeles</taxon>
    </lineage>
</organism>
<accession>A0AAV7T5G4</accession>
<comment type="caution">
    <text evidence="1">The sequence shown here is derived from an EMBL/GenBank/DDBJ whole genome shotgun (WGS) entry which is preliminary data.</text>
</comment>
<dbReference type="AlphaFoldDB" id="A0AAV7T5G4"/>
<proteinExistence type="predicted"/>
<evidence type="ECO:0000313" key="2">
    <source>
        <dbReference type="Proteomes" id="UP001066276"/>
    </source>
</evidence>
<keyword evidence="2" id="KW-1185">Reference proteome</keyword>
<reference evidence="1" key="1">
    <citation type="journal article" date="2022" name="bioRxiv">
        <title>Sequencing and chromosome-scale assembly of the giantPleurodeles waltlgenome.</title>
        <authorList>
            <person name="Brown T."/>
            <person name="Elewa A."/>
            <person name="Iarovenko S."/>
            <person name="Subramanian E."/>
            <person name="Araus A.J."/>
            <person name="Petzold A."/>
            <person name="Susuki M."/>
            <person name="Suzuki K.-i.T."/>
            <person name="Hayashi T."/>
            <person name="Toyoda A."/>
            <person name="Oliveira C."/>
            <person name="Osipova E."/>
            <person name="Leigh N.D."/>
            <person name="Simon A."/>
            <person name="Yun M.H."/>
        </authorList>
    </citation>
    <scope>NUCLEOTIDE SEQUENCE</scope>
    <source>
        <strain evidence="1">20211129_DDA</strain>
        <tissue evidence="1">Liver</tissue>
    </source>
</reference>
<sequence length="76" mass="9014">MAQVGLRRFFCLNLTCPILRRPNVIFAQRRRCLVYVVFFHAHQAAPVCLRRLTPFHKYGARMALQNGVRRRKIFGR</sequence>
<evidence type="ECO:0008006" key="3">
    <source>
        <dbReference type="Google" id="ProtNLM"/>
    </source>
</evidence>
<protein>
    <recommendedName>
        <fullName evidence="3">Secreted protein</fullName>
    </recommendedName>
</protein>
<evidence type="ECO:0000313" key="1">
    <source>
        <dbReference type="EMBL" id="KAJ1171212.1"/>
    </source>
</evidence>
<dbReference type="Proteomes" id="UP001066276">
    <property type="component" value="Chromosome 4_1"/>
</dbReference>
<gene>
    <name evidence="1" type="ORF">NDU88_003082</name>
</gene>